<dbReference type="AlphaFoldDB" id="A0A7Z7MU83"/>
<reference evidence="1" key="1">
    <citation type="submission" date="2017-03" db="EMBL/GenBank/DDBJ databases">
        <authorList>
            <consortium name="AG Boll"/>
        </authorList>
    </citation>
    <scope>NUCLEOTIDE SEQUENCE [LARGE SCALE GENOMIC DNA]</scope>
    <source>
        <strain evidence="1">Chol</strain>
    </source>
</reference>
<gene>
    <name evidence="1" type="ORF">SDENCHOL_10488</name>
</gene>
<protein>
    <submittedName>
        <fullName evidence="1">Uncharacterized protein</fullName>
    </submittedName>
</protein>
<dbReference type="RefSeq" id="WP_154715889.1">
    <property type="nucleotide sequence ID" value="NZ_LT837803.1"/>
</dbReference>
<sequence length="85" mass="9313">MQHLALAFHRANASATTARTAERRNLIPQLRELANQLAATIREGSPAQARRLAHQYILPPIAWGFLASCLQQQNISAEVIVGVLS</sequence>
<name>A0A7Z7MU83_9PROT</name>
<organism evidence="1 2">
    <name type="scientific">Sterolibacterium denitrificans</name>
    <dbReference type="NCBI Taxonomy" id="157592"/>
    <lineage>
        <taxon>Bacteria</taxon>
        <taxon>Pseudomonadati</taxon>
        <taxon>Pseudomonadota</taxon>
        <taxon>Betaproteobacteria</taxon>
        <taxon>Nitrosomonadales</taxon>
        <taxon>Sterolibacteriaceae</taxon>
        <taxon>Sterolibacterium</taxon>
    </lineage>
</organism>
<accession>A0A7Z7MU83</accession>
<evidence type="ECO:0000313" key="1">
    <source>
        <dbReference type="EMBL" id="SMB22082.1"/>
    </source>
</evidence>
<keyword evidence="2" id="KW-1185">Reference proteome</keyword>
<dbReference type="Proteomes" id="UP000242886">
    <property type="component" value="Chromosome SDENCHOL"/>
</dbReference>
<evidence type="ECO:0000313" key="2">
    <source>
        <dbReference type="Proteomes" id="UP000242886"/>
    </source>
</evidence>
<dbReference type="EMBL" id="LT837803">
    <property type="protein sequence ID" value="SMB22082.1"/>
    <property type="molecule type" value="Genomic_DNA"/>
</dbReference>
<proteinExistence type="predicted"/>